<reference evidence="3 4" key="1">
    <citation type="submission" date="2019-03" db="EMBL/GenBank/DDBJ databases">
        <title>Draft genome sequences of two Veillonella tobetsuensis clinical isolates from intraoperative bronchial fluids of elderly patients with pulmonary carcinoma.</title>
        <authorList>
            <person name="Akiyama T."/>
        </authorList>
    </citation>
    <scope>NUCLEOTIDE SEQUENCE [LARGE SCALE GENOMIC DNA]</scope>
    <source>
        <strain evidence="3 4">PAGU 1578</strain>
    </source>
</reference>
<dbReference type="EMBL" id="BJCQ01000012">
    <property type="protein sequence ID" value="GCL66964.1"/>
    <property type="molecule type" value="Genomic_DNA"/>
</dbReference>
<protein>
    <recommendedName>
        <fullName evidence="2">Inverse autotransporter beta-domain domain-containing protein</fullName>
    </recommendedName>
</protein>
<dbReference type="Pfam" id="PF11924">
    <property type="entry name" value="IAT_beta"/>
    <property type="match status" value="1"/>
</dbReference>
<proteinExistence type="predicted"/>
<dbReference type="Proteomes" id="UP000300381">
    <property type="component" value="Unassembled WGS sequence"/>
</dbReference>
<dbReference type="RefSeq" id="WP_137660534.1">
    <property type="nucleotide sequence ID" value="NZ_BJCQ01000012.1"/>
</dbReference>
<evidence type="ECO:0000313" key="4">
    <source>
        <dbReference type="Proteomes" id="UP000300381"/>
    </source>
</evidence>
<comment type="caution">
    <text evidence="3">The sequence shown here is derived from an EMBL/GenBank/DDBJ whole genome shotgun (WGS) entry which is preliminary data.</text>
</comment>
<sequence>MKSNAIVKAMVLGAIACSISATGIAVDVNTQRVQDITNTQQNIQGTEKHDAVQSNLMDRTDIAVGVQTGGQSKLDKGHFLTDDQNSIYNKHSDYGNLTKAYIETLQPISHYDENSKSVLFVQGRIGRGGEKIASKEMRGYFINEPIILRNGQLSNYTIKNTDEKSSEILGIIGTVGIGYRRLSRNEHAYVGVNAFVDRAFSDNYNRISGGVEYVNGLNEVYANVYRGLGDKDLVKGGGGNPYPKRLYPNGYPSTFPYDTISSENYYTYKGGRALGGYEIGFARSFKSARWARAYVNGYRWKGQGFGHEQYYNPGRPGHWSVPWFSVRDANHYKGIKIGAELQLTPHISLDIGYNNANNMSKGMYSTVKYTLGTSKFAFWGGKHSDDTITTARSKMLDKVRRQDMIVESFDDIEYGYLAPISHL</sequence>
<dbReference type="InterPro" id="IPR038177">
    <property type="entry name" value="IAT_beta_sf"/>
</dbReference>
<dbReference type="Gene3D" id="2.40.160.160">
    <property type="entry name" value="Inverse autotransporter, beta-domain"/>
    <property type="match status" value="1"/>
</dbReference>
<gene>
    <name evidence="3" type="ORF">PAGU1578_05850</name>
</gene>
<evidence type="ECO:0000256" key="1">
    <source>
        <dbReference type="SAM" id="SignalP"/>
    </source>
</evidence>
<accession>A0A480AZU5</accession>
<feature type="chain" id="PRO_5039164941" description="Inverse autotransporter beta-domain domain-containing protein" evidence="1">
    <location>
        <begin position="24"/>
        <end position="423"/>
    </location>
</feature>
<feature type="domain" description="Inverse autotransporter beta-domain" evidence="2">
    <location>
        <begin position="174"/>
        <end position="402"/>
    </location>
</feature>
<dbReference type="InterPro" id="IPR024519">
    <property type="entry name" value="IAT_beta"/>
</dbReference>
<name>A0A480AZU5_9FIRM</name>
<evidence type="ECO:0000259" key="2">
    <source>
        <dbReference type="Pfam" id="PF11924"/>
    </source>
</evidence>
<evidence type="ECO:0000313" key="3">
    <source>
        <dbReference type="EMBL" id="GCL66964.1"/>
    </source>
</evidence>
<organism evidence="3 4">
    <name type="scientific">Veillonella tobetsuensis</name>
    <dbReference type="NCBI Taxonomy" id="1110546"/>
    <lineage>
        <taxon>Bacteria</taxon>
        <taxon>Bacillati</taxon>
        <taxon>Bacillota</taxon>
        <taxon>Negativicutes</taxon>
        <taxon>Veillonellales</taxon>
        <taxon>Veillonellaceae</taxon>
        <taxon>Veillonella</taxon>
    </lineage>
</organism>
<feature type="signal peptide" evidence="1">
    <location>
        <begin position="1"/>
        <end position="23"/>
    </location>
</feature>
<dbReference type="AlphaFoldDB" id="A0A480AZU5"/>
<keyword evidence="1" id="KW-0732">Signal</keyword>